<feature type="compositionally biased region" description="Basic and acidic residues" evidence="1">
    <location>
        <begin position="183"/>
        <end position="197"/>
    </location>
</feature>
<organism evidence="2 3">
    <name type="scientific">Takifugu flavidus</name>
    <name type="common">sansaifugu</name>
    <dbReference type="NCBI Taxonomy" id="433684"/>
    <lineage>
        <taxon>Eukaryota</taxon>
        <taxon>Metazoa</taxon>
        <taxon>Chordata</taxon>
        <taxon>Craniata</taxon>
        <taxon>Vertebrata</taxon>
        <taxon>Euteleostomi</taxon>
        <taxon>Actinopterygii</taxon>
        <taxon>Neopterygii</taxon>
        <taxon>Teleostei</taxon>
        <taxon>Neoteleostei</taxon>
        <taxon>Acanthomorphata</taxon>
        <taxon>Eupercaria</taxon>
        <taxon>Tetraodontiformes</taxon>
        <taxon>Tetradontoidea</taxon>
        <taxon>Tetraodontidae</taxon>
        <taxon>Takifugu</taxon>
    </lineage>
</organism>
<feature type="region of interest" description="Disordered" evidence="1">
    <location>
        <begin position="175"/>
        <end position="197"/>
    </location>
</feature>
<feature type="compositionally biased region" description="Basic and acidic residues" evidence="1">
    <location>
        <begin position="105"/>
        <end position="128"/>
    </location>
</feature>
<reference evidence="2 3" key="1">
    <citation type="submission" date="2019-04" db="EMBL/GenBank/DDBJ databases">
        <title>Chromosome genome assembly for Takifugu flavidus.</title>
        <authorList>
            <person name="Xiao S."/>
        </authorList>
    </citation>
    <scope>NUCLEOTIDE SEQUENCE [LARGE SCALE GENOMIC DNA]</scope>
    <source>
        <strain evidence="2">HTHZ2018</strain>
        <tissue evidence="2">Muscle</tissue>
    </source>
</reference>
<accession>A0A5C6P6A8</accession>
<protein>
    <submittedName>
        <fullName evidence="2">Uncharacterized protein</fullName>
    </submittedName>
</protein>
<gene>
    <name evidence="2" type="ORF">D4764_13G0000060</name>
</gene>
<feature type="region of interest" description="Disordered" evidence="1">
    <location>
        <begin position="98"/>
        <end position="138"/>
    </location>
</feature>
<evidence type="ECO:0000313" key="3">
    <source>
        <dbReference type="Proteomes" id="UP000324091"/>
    </source>
</evidence>
<dbReference type="AlphaFoldDB" id="A0A5C6P6A8"/>
<keyword evidence="3" id="KW-1185">Reference proteome</keyword>
<evidence type="ECO:0000313" key="2">
    <source>
        <dbReference type="EMBL" id="TWW75344.1"/>
    </source>
</evidence>
<comment type="caution">
    <text evidence="2">The sequence shown here is derived from an EMBL/GenBank/DDBJ whole genome shotgun (WGS) entry which is preliminary data.</text>
</comment>
<dbReference type="Proteomes" id="UP000324091">
    <property type="component" value="Chromosome 13"/>
</dbReference>
<evidence type="ECO:0000256" key="1">
    <source>
        <dbReference type="SAM" id="MobiDB-lite"/>
    </source>
</evidence>
<name>A0A5C6P6A8_9TELE</name>
<sequence>MAPVKRHAYEAYFKLQAIEYAAENGNRAAARHFNVNESMRLPADYQERVAIFRTYCRDKITVPTGINAEAELVGESDSDDEEEFGMLDIEIAQLFNSDTEDENFDDRRGEERRGEERRGEERRGTEHRNTHKNTLYNGSARPEVIMQLRKAAIPVNKQRGKGGEKQKNYTGIIITSLLDEEEERRGKERRGNHDPVG</sequence>
<proteinExistence type="predicted"/>
<dbReference type="EMBL" id="RHFK02000005">
    <property type="protein sequence ID" value="TWW75344.1"/>
    <property type="molecule type" value="Genomic_DNA"/>
</dbReference>